<evidence type="ECO:0000256" key="1">
    <source>
        <dbReference type="ARBA" id="ARBA00022679"/>
    </source>
</evidence>
<dbReference type="Pfam" id="PF00185">
    <property type="entry name" value="OTCace"/>
    <property type="match status" value="1"/>
</dbReference>
<accession>A0A6L5XHE7</accession>
<gene>
    <name evidence="4" type="ORF">FYJ44_00725</name>
</gene>
<keyword evidence="5" id="KW-1185">Reference proteome</keyword>
<dbReference type="GO" id="GO:0042450">
    <property type="term" value="P:L-arginine biosynthetic process via ornithine"/>
    <property type="evidence" value="ECO:0007669"/>
    <property type="project" value="TreeGrafter"/>
</dbReference>
<evidence type="ECO:0000259" key="2">
    <source>
        <dbReference type="Pfam" id="PF00185"/>
    </source>
</evidence>
<dbReference type="InterPro" id="IPR006132">
    <property type="entry name" value="Asp/Orn_carbamoyltranf_P-bd"/>
</dbReference>
<feature type="domain" description="Aspartate/ornithine carbamoyltransferase carbamoyl-P binding" evidence="3">
    <location>
        <begin position="3"/>
        <end position="140"/>
    </location>
</feature>
<dbReference type="Pfam" id="PF02729">
    <property type="entry name" value="OTCace_N"/>
    <property type="match status" value="1"/>
</dbReference>
<dbReference type="GO" id="GO:0016597">
    <property type="term" value="F:amino acid binding"/>
    <property type="evidence" value="ECO:0007669"/>
    <property type="project" value="InterPro"/>
</dbReference>
<proteinExistence type="predicted"/>
<evidence type="ECO:0000259" key="3">
    <source>
        <dbReference type="Pfam" id="PF02729"/>
    </source>
</evidence>
<evidence type="ECO:0000313" key="5">
    <source>
        <dbReference type="Proteomes" id="UP000477488"/>
    </source>
</evidence>
<dbReference type="PANTHER" id="PTHR45753:SF3">
    <property type="entry name" value="ORNITHINE TRANSCARBAMYLASE, MITOCHONDRIAL"/>
    <property type="match status" value="1"/>
</dbReference>
<comment type="caution">
    <text evidence="4">The sequence shown here is derived from an EMBL/GenBank/DDBJ whole genome shotgun (WGS) entry which is preliminary data.</text>
</comment>
<sequence length="298" mass="32941">MPRHVLTIKDLGESACWLLVQQAIGIPDAKLRTDFMTERVAVLIFAQHSLPERLCVTAAVRQMGGFTVYEGEQQGAWRVELNEYQEHLMPIFGYYMDCLYAYGLPVSTWDMRAANVNFPVINAGSPDAHPAHALADIACMLRSSRYLQGVTAGWLGCANGTLHSIIEATAWFPFSLRVALPPHLDPAPLQAMVDRLQTPVTFVDTPEEAVKGANFVFAGCRGGMSTEDIGPWRLDAELMGKADPEARLLLSASPVEAIPVDQKVLSSPASQLVRQSEYRLRVHKRILHWVFQDGESPA</sequence>
<protein>
    <submittedName>
        <fullName evidence="4">Ornithine carbamoyltransferase</fullName>
    </submittedName>
</protein>
<evidence type="ECO:0000313" key="4">
    <source>
        <dbReference type="EMBL" id="MSS26595.1"/>
    </source>
</evidence>
<dbReference type="GO" id="GO:0019240">
    <property type="term" value="P:citrulline biosynthetic process"/>
    <property type="evidence" value="ECO:0007669"/>
    <property type="project" value="TreeGrafter"/>
</dbReference>
<reference evidence="4 5" key="1">
    <citation type="submission" date="2019-09" db="EMBL/GenBank/DDBJ databases">
        <title>In-depth cultivation of the pig gut microbiome towards novel bacterial diversity and tailored functional studies.</title>
        <authorList>
            <person name="Wylensek D."/>
            <person name="Hitch T.C.A."/>
            <person name="Clavel T."/>
        </authorList>
    </citation>
    <scope>NUCLEOTIDE SEQUENCE [LARGE SCALE GENOMIC DNA]</scope>
    <source>
        <strain evidence="4 5">PG-178-WT-4</strain>
    </source>
</reference>
<keyword evidence="1 4" id="KW-0808">Transferase</keyword>
<organism evidence="4 5">
    <name type="scientific">Desulfovibrio porci</name>
    <dbReference type="NCBI Taxonomy" id="2605782"/>
    <lineage>
        <taxon>Bacteria</taxon>
        <taxon>Pseudomonadati</taxon>
        <taxon>Thermodesulfobacteriota</taxon>
        <taxon>Desulfovibrionia</taxon>
        <taxon>Desulfovibrionales</taxon>
        <taxon>Desulfovibrionaceae</taxon>
        <taxon>Desulfovibrio</taxon>
    </lineage>
</organism>
<dbReference type="InterPro" id="IPR036901">
    <property type="entry name" value="Asp/Orn_carbamoylTrfase_sf"/>
</dbReference>
<dbReference type="GO" id="GO:0004585">
    <property type="term" value="F:ornithine carbamoyltransferase activity"/>
    <property type="evidence" value="ECO:0007669"/>
    <property type="project" value="TreeGrafter"/>
</dbReference>
<dbReference type="RefSeq" id="WP_154508249.1">
    <property type="nucleotide sequence ID" value="NZ_DBFWWU010000138.1"/>
</dbReference>
<name>A0A6L5XHE7_9BACT</name>
<dbReference type="Proteomes" id="UP000477488">
    <property type="component" value="Unassembled WGS sequence"/>
</dbReference>
<dbReference type="AlphaFoldDB" id="A0A6L5XHE7"/>
<dbReference type="PANTHER" id="PTHR45753">
    <property type="entry name" value="ORNITHINE CARBAMOYLTRANSFERASE, MITOCHONDRIAL"/>
    <property type="match status" value="1"/>
</dbReference>
<dbReference type="SUPFAM" id="SSF53671">
    <property type="entry name" value="Aspartate/ornithine carbamoyltransferase"/>
    <property type="match status" value="1"/>
</dbReference>
<dbReference type="EMBL" id="VUMH01000001">
    <property type="protein sequence ID" value="MSS26595.1"/>
    <property type="molecule type" value="Genomic_DNA"/>
</dbReference>
<feature type="domain" description="Aspartate/ornithine carbamoyltransferase Asp/Orn-binding" evidence="2">
    <location>
        <begin position="148"/>
        <end position="289"/>
    </location>
</feature>
<dbReference type="InterPro" id="IPR006131">
    <property type="entry name" value="Asp_carbamoyltransf_Asp/Orn-bd"/>
</dbReference>
<dbReference type="Gene3D" id="3.40.50.1370">
    <property type="entry name" value="Aspartate/ornithine carbamoyltransferase"/>
    <property type="match status" value="2"/>
</dbReference>